<gene>
    <name evidence="4" type="primary">PSPC1</name>
    <name evidence="4" type="ORF">g.63675</name>
</gene>
<dbReference type="InterPro" id="IPR035979">
    <property type="entry name" value="RBD_domain_sf"/>
</dbReference>
<dbReference type="InterPro" id="IPR000504">
    <property type="entry name" value="RRM_dom"/>
</dbReference>
<sequence length="206" mass="23670">MGTADEKAKKAFADFLEKVKRTVFIEDLSPVVTAAVVKTAIGQFGNVQNVFFIPNFLEHEDIPQCALVEMENEKQASSVVNEITNFPFMVSGMPRPVRAQPAREEMFFDRPRNPDRKIEARWVDPPDPQFEVGQRLKQLVKKHARDSAALLKHQREEEEKLAKQQEEALKQNYKKFEIIENVVQDGSLQRLASRYNMSININDDPV</sequence>
<dbReference type="EMBL" id="GDJX01013297">
    <property type="protein sequence ID" value="JAT54639.1"/>
    <property type="molecule type" value="Transcribed_RNA"/>
</dbReference>
<dbReference type="PANTHER" id="PTHR36309">
    <property type="entry name" value="RNA-BINDING (RRM/RBD/RNP MOTIFS) FAMILY PROTEIN"/>
    <property type="match status" value="1"/>
</dbReference>
<dbReference type="Gene3D" id="3.30.70.330">
    <property type="match status" value="1"/>
</dbReference>
<keyword evidence="2" id="KW-0175">Coiled coil</keyword>
<protein>
    <submittedName>
        <fullName evidence="4">Paraspeckle component 1</fullName>
    </submittedName>
</protein>
<dbReference type="AlphaFoldDB" id="A0A1D1YJ26"/>
<accession>A0A1D1YJ26</accession>
<keyword evidence="1" id="KW-0694">RNA-binding</keyword>
<proteinExistence type="predicted"/>
<dbReference type="Pfam" id="PF00076">
    <property type="entry name" value="RRM_1"/>
    <property type="match status" value="1"/>
</dbReference>
<evidence type="ECO:0000313" key="4">
    <source>
        <dbReference type="EMBL" id="JAT54639.1"/>
    </source>
</evidence>
<dbReference type="PROSITE" id="PS50102">
    <property type="entry name" value="RRM"/>
    <property type="match status" value="1"/>
</dbReference>
<evidence type="ECO:0000256" key="2">
    <source>
        <dbReference type="SAM" id="Coils"/>
    </source>
</evidence>
<dbReference type="InterPro" id="IPR012677">
    <property type="entry name" value="Nucleotide-bd_a/b_plait_sf"/>
</dbReference>
<feature type="domain" description="RRM" evidence="3">
    <location>
        <begin position="21"/>
        <end position="104"/>
    </location>
</feature>
<reference evidence="4" key="1">
    <citation type="submission" date="2015-07" db="EMBL/GenBank/DDBJ databases">
        <title>Transcriptome Assembly of Anthurium amnicola.</title>
        <authorList>
            <person name="Suzuki J."/>
        </authorList>
    </citation>
    <scope>NUCLEOTIDE SEQUENCE</scope>
</reference>
<feature type="coiled-coil region" evidence="2">
    <location>
        <begin position="147"/>
        <end position="175"/>
    </location>
</feature>
<dbReference type="GO" id="GO:0003723">
    <property type="term" value="F:RNA binding"/>
    <property type="evidence" value="ECO:0007669"/>
    <property type="project" value="UniProtKB-UniRule"/>
</dbReference>
<evidence type="ECO:0000256" key="1">
    <source>
        <dbReference type="PROSITE-ProRule" id="PRU00176"/>
    </source>
</evidence>
<evidence type="ECO:0000259" key="3">
    <source>
        <dbReference type="PROSITE" id="PS50102"/>
    </source>
</evidence>
<organism evidence="4">
    <name type="scientific">Anthurium amnicola</name>
    <dbReference type="NCBI Taxonomy" id="1678845"/>
    <lineage>
        <taxon>Eukaryota</taxon>
        <taxon>Viridiplantae</taxon>
        <taxon>Streptophyta</taxon>
        <taxon>Embryophyta</taxon>
        <taxon>Tracheophyta</taxon>
        <taxon>Spermatophyta</taxon>
        <taxon>Magnoliopsida</taxon>
        <taxon>Liliopsida</taxon>
        <taxon>Araceae</taxon>
        <taxon>Pothoideae</taxon>
        <taxon>Potheae</taxon>
        <taxon>Anthurium</taxon>
    </lineage>
</organism>
<name>A0A1D1YJ26_9ARAE</name>
<dbReference type="PANTHER" id="PTHR36309:SF1">
    <property type="entry name" value="RNA-BINDING (RRM_RBD_RNP MOTIFS) FAMILY PROTEIN"/>
    <property type="match status" value="1"/>
</dbReference>
<dbReference type="SUPFAM" id="SSF54928">
    <property type="entry name" value="RNA-binding domain, RBD"/>
    <property type="match status" value="1"/>
</dbReference>
<dbReference type="InterPro" id="IPR053316">
    <property type="entry name" value="Epigenetic_reg_gene_expr"/>
</dbReference>
<dbReference type="CDD" id="cd00590">
    <property type="entry name" value="RRM_SF"/>
    <property type="match status" value="1"/>
</dbReference>